<evidence type="ECO:0000313" key="2">
    <source>
        <dbReference type="EMBL" id="MFC0622879.1"/>
    </source>
</evidence>
<comment type="caution">
    <text evidence="2">The sequence shown here is derived from an EMBL/GenBank/DDBJ whole genome shotgun (WGS) entry which is preliminary data.</text>
</comment>
<reference evidence="2 3" key="1">
    <citation type="submission" date="2024-09" db="EMBL/GenBank/DDBJ databases">
        <authorList>
            <person name="Sun Q."/>
            <person name="Mori K."/>
        </authorList>
    </citation>
    <scope>NUCLEOTIDE SEQUENCE [LARGE SCALE GENOMIC DNA]</scope>
    <source>
        <strain evidence="2 3">CGMCC 1.15906</strain>
    </source>
</reference>
<organism evidence="2 3">
    <name type="scientific">Kribbella deserti</name>
    <dbReference type="NCBI Taxonomy" id="1926257"/>
    <lineage>
        <taxon>Bacteria</taxon>
        <taxon>Bacillati</taxon>
        <taxon>Actinomycetota</taxon>
        <taxon>Actinomycetes</taxon>
        <taxon>Propionibacteriales</taxon>
        <taxon>Kribbellaceae</taxon>
        <taxon>Kribbella</taxon>
    </lineage>
</organism>
<dbReference type="Gene3D" id="2.60.40.10">
    <property type="entry name" value="Immunoglobulins"/>
    <property type="match status" value="1"/>
</dbReference>
<keyword evidence="3" id="KW-1185">Reference proteome</keyword>
<feature type="region of interest" description="Disordered" evidence="1">
    <location>
        <begin position="116"/>
        <end position="138"/>
    </location>
</feature>
<feature type="region of interest" description="Disordered" evidence="1">
    <location>
        <begin position="224"/>
        <end position="249"/>
    </location>
</feature>
<dbReference type="Proteomes" id="UP001589890">
    <property type="component" value="Unassembled WGS sequence"/>
</dbReference>
<gene>
    <name evidence="2" type="ORF">ACFFGN_02330</name>
</gene>
<dbReference type="EMBL" id="JBHLTC010000001">
    <property type="protein sequence ID" value="MFC0622879.1"/>
    <property type="molecule type" value="Genomic_DNA"/>
</dbReference>
<dbReference type="InterPro" id="IPR001695">
    <property type="entry name" value="Lysyl_oxidase"/>
</dbReference>
<proteinExistence type="predicted"/>
<accession>A0ABV6QE18</accession>
<evidence type="ECO:0000256" key="1">
    <source>
        <dbReference type="SAM" id="MobiDB-lite"/>
    </source>
</evidence>
<dbReference type="InterPro" id="IPR013783">
    <property type="entry name" value="Ig-like_fold"/>
</dbReference>
<sequence>MAAAAPANGSAQDAAAAEPPLKLIAASKSIVLDRYEDGVSVELGTHLVAGAKPFELRVKRKSFKDPIVVEQIVDGKAKALPAGLTTNYLGLPNFTRLTIFDATGKKLVDRGQTFCPNSYDSARTRPDAPDKTPYPEQCSPNGFTVSNVWGIQSGWTARPAEPQQIKLWMGKYTAKVEVAPKYRTMFGIPANQASTTINITVRKAPPGGHGKLADKLAAERRQQARIEAAKPQPKPNAKAPVGKDNVPAGPKPDLVALPAWGARISKGEEGTPTAKNDFMQFAATVYNAGPSTLVLDGYRRQGQDLMDAYQYFYNEKGQQVGHAKTGTMEWDPRDGHFHWHFTDFASYRLLKANQTEIVRSQKEAFCLAATDQIDQLAKNANWHPMNTDLHTACGDYSSVAVREVLDVGAGDTYDQTRPGQSFDITNLPNGTYYIQVLANPEKRLFESNTTNNNALRKVILGGKKGARTVQVPAHDLVNWNG</sequence>
<dbReference type="RefSeq" id="WP_380043557.1">
    <property type="nucleotide sequence ID" value="NZ_JBHLTC010000001.1"/>
</dbReference>
<evidence type="ECO:0000313" key="3">
    <source>
        <dbReference type="Proteomes" id="UP001589890"/>
    </source>
</evidence>
<name>A0ABV6QE18_9ACTN</name>
<protein>
    <submittedName>
        <fullName evidence="2">Lysyl oxidase family protein</fullName>
    </submittedName>
</protein>
<feature type="compositionally biased region" description="Low complexity" evidence="1">
    <location>
        <begin position="229"/>
        <end position="240"/>
    </location>
</feature>
<dbReference type="Pfam" id="PF01186">
    <property type="entry name" value="Lysyl_oxidase"/>
    <property type="match status" value="1"/>
</dbReference>